<evidence type="ECO:0000259" key="1">
    <source>
        <dbReference type="Pfam" id="PF18155"/>
    </source>
</evidence>
<dbReference type="AlphaFoldDB" id="A0A326TZ70"/>
<name>A0A326TZ70_THEHA</name>
<dbReference type="Proteomes" id="UP000248806">
    <property type="component" value="Unassembled WGS sequence"/>
</dbReference>
<proteinExistence type="predicted"/>
<protein>
    <recommendedName>
        <fullName evidence="1">pPIWI-RE three-gene island domain-containing protein</fullName>
    </recommendedName>
</protein>
<comment type="caution">
    <text evidence="2">The sequence shown here is derived from an EMBL/GenBank/DDBJ whole genome shotgun (WGS) entry which is preliminary data.</text>
</comment>
<dbReference type="RefSeq" id="WP_111325580.1">
    <property type="nucleotide sequence ID" value="NZ_BIFX01000001.1"/>
</dbReference>
<feature type="domain" description="pPIWI-RE three-gene island" evidence="1">
    <location>
        <begin position="31"/>
        <end position="183"/>
    </location>
</feature>
<sequence>MYDRSQWYSPLVQKLMAQDKRKILDGRYVFLVRVELGLRLLEWLDLCDEPITVLWVVLDDLPLPDERLIAWNERQRRAIANARVLLPFSGRFAWEHALREYAIIPEAWRCYVVQPGDPDRQLLLPTSCCPQERLLVYDKTLASVLPFAQRTIRPAEANIFCFDAITTHGKQVVQVAIPEDIAEMASSAIPWFTSPRDRGPMNYSYEDFRKIAVEIEELRQERGLAEALGSRTSWVDLVENLISYRAVASDGSLTEKNTTPLKLDGYAYVVGAVASGKSTMAKLILADAALHPEKDMRVTLVVGDTMSALNLADDFNRLFCQWGEQPVAVPLLGRSTRDRHLKHLYRSSQFRSDHWALRWLNIACPLQALVTDSPAQLVTPGNEPCEALYKPLKKPKQRKNYQYCPLFATCPAKQLYRDMPGARIWITTPGALGVSRIPAQVEKRMVHLTNIVYEQSDLVIFDEADMVQAWFDDLFAGETVLTNEAIGNGLLDVEDVESAQAWIPQRAQPAATRRWLGAERQSLTAISNILSSLADIEHGAFLRHWIGRHFFTALTLAYKLVWRLLGYPEWDSEEFKKLDQIKASKEVQAIVAYFEQLSYRDPLTMRLPIGVKAREEDAVSHLAQIMRFIIAAGDSGHNPAIREECWSWLQAFIPNIEQTMQQLERTYAQKQTRGARAVPLPTRDTFALCLEFVLNVMTLDRNVQIVFYEWYNKPENMMTALNEHSLERSPRYLMDVLPIPPTGRMFGTYYSKEIELGRNEEKKQRGPASLSIFAYQNIGRWYTMNFHQLFTNLDGRRGPNVLALSGTSWLPHSSRWHIDIQPQGMLDPSLGAQQAIAQSSFFYCPQYKKEGNKVLPIRVSGSDDMLQALKNMIRVLTDEQHVSRASFKKELEKLRELGQQQPHYWRDRERLLLLVNSYEQAKHVFEALRASSQWKAAAPGEIQYLSQAETAEDEERVDDTLYRSDVEDFALTNGKILIAPLQAIGRGYNILNREGKAAFGSIYFLTRPMPFPADTQVLAQELNRRTLDWCKDSQFPAWQEPELIGKALELRRIASAYWRKAELRSFYRLLEHEDENGNITYSERLNLAATTAGHIIQACGRLLRGGVPFRAYFIDAAWAPKTARQPDSKEAADTSLLAAVIQVLQDYMESPIGEGLYASIVDALVDIHNFQPE</sequence>
<gene>
    <name evidence="2" type="ORF">EI42_05311</name>
</gene>
<reference evidence="2 3" key="1">
    <citation type="submission" date="2018-06" db="EMBL/GenBank/DDBJ databases">
        <title>Genomic Encyclopedia of Archaeal and Bacterial Type Strains, Phase II (KMG-II): from individual species to whole genera.</title>
        <authorList>
            <person name="Goeker M."/>
        </authorList>
    </citation>
    <scope>NUCLEOTIDE SEQUENCE [LARGE SCALE GENOMIC DNA]</scope>
    <source>
        <strain evidence="2 3">ATCC BAA-1881</strain>
    </source>
</reference>
<evidence type="ECO:0000313" key="2">
    <source>
        <dbReference type="EMBL" id="PZW22860.1"/>
    </source>
</evidence>
<accession>A0A326TZ70</accession>
<keyword evidence="3" id="KW-1185">Reference proteome</keyword>
<dbReference type="OrthoDB" id="973800at2"/>
<dbReference type="InterPro" id="IPR055254">
    <property type="entry name" value="pPIWI_RE_Z"/>
</dbReference>
<dbReference type="EMBL" id="QKUF01000030">
    <property type="protein sequence ID" value="PZW22860.1"/>
    <property type="molecule type" value="Genomic_DNA"/>
</dbReference>
<evidence type="ECO:0000313" key="3">
    <source>
        <dbReference type="Proteomes" id="UP000248806"/>
    </source>
</evidence>
<dbReference type="Pfam" id="PF18155">
    <property type="entry name" value="pPIWI_RE_Z"/>
    <property type="match status" value="1"/>
</dbReference>
<organism evidence="2 3">
    <name type="scientific">Thermosporothrix hazakensis</name>
    <dbReference type="NCBI Taxonomy" id="644383"/>
    <lineage>
        <taxon>Bacteria</taxon>
        <taxon>Bacillati</taxon>
        <taxon>Chloroflexota</taxon>
        <taxon>Ktedonobacteria</taxon>
        <taxon>Ktedonobacterales</taxon>
        <taxon>Thermosporotrichaceae</taxon>
        <taxon>Thermosporothrix</taxon>
    </lineage>
</organism>